<dbReference type="Pfam" id="PF12348">
    <property type="entry name" value="CLASP_N"/>
    <property type="match status" value="1"/>
</dbReference>
<dbReference type="PANTHER" id="PTHR21567:SF9">
    <property type="entry name" value="CLIP-ASSOCIATING PROTEIN"/>
    <property type="match status" value="1"/>
</dbReference>
<dbReference type="EMBL" id="JNBS01000435">
    <property type="protein sequence ID" value="OQS05643.1"/>
    <property type="molecule type" value="Genomic_DNA"/>
</dbReference>
<dbReference type="SMART" id="SM01349">
    <property type="entry name" value="TOG"/>
    <property type="match status" value="1"/>
</dbReference>
<sequence>MDNTSQEKGATSNPLFVQALKQTRERICEQVVDLRSTVIREACTTISALAQAMADAFHPFVEPILSALFKSVCVTIQVVSVSADTCIQNIIKSTQTGFAKAVPKYDIHPFLETKLIEGTKSKSQVLRFHCLEYLTLAWSIWDPSAFEKYVETMATILPILISDAQADVRSSARRCFWVFHKVHTIRANLVLESLDLSSKRRVMSDTSVPTVAAYSLPIASAASSLSQTNSQPVGPSRVNELPTSAPLRMGPRRVLAGIDNNSQVAKAPIPPRRVPVNSRKKLDDEDNYDEYTEVRRSLPGPQRVLYQSSNTPASNISESKPSGLSALPLRVEVTGKSENPRRKMAQDDNQMEERVSIPHLEKRAEDSMWNVRLESVKSLERAVAGVSSQEVSKIIKVAVARINDSHFLVAQSAMKLYHTLITMHPNLMEDNLKTMLPKIFAKLVDSKEGMRQQAANILESLTTSSFNASTLLQWIVPLMLDVPVKVKLHIYNFIASLLPEATEFCNNPALLRALVIKLADSIEQDQHTERGTISVVTNVLEKIIDLYGSSFSAILQQISPSKLALIQKCVSLQSSKLKRKHERQVAPLPPVIQSNNNSSQEPQPVPAVSSTDSLAVLWSNNATIHEKCLVMDEIVKTRCKLNDGMGIEWTRVLLAVLDLALEHCSEQNRVVHNRVMQTLKAILANPESSAFISSKIDSIIIPIVSRATNSSELGHYFVEKFLLMTLTTVPTSTCIRLLVALIKSPSQDHMQLQTVLKALHQTITSIPSNQSLRVGEYDLMATAAIPSLNHSKSVVRRMALMCMVGLYFLDDSKFVAYLQSLAPHVQKLVSLYIEKEQSQRNQR</sequence>
<dbReference type="GO" id="GO:0008017">
    <property type="term" value="F:microtubule binding"/>
    <property type="evidence" value="ECO:0007669"/>
    <property type="project" value="TreeGrafter"/>
</dbReference>
<dbReference type="OrthoDB" id="46159at2759"/>
<evidence type="ECO:0000256" key="1">
    <source>
        <dbReference type="SAM" id="MobiDB-lite"/>
    </source>
</evidence>
<protein>
    <submittedName>
        <fullName evidence="3">CLIP-associating protein</fullName>
    </submittedName>
</protein>
<dbReference type="Gene3D" id="1.25.10.10">
    <property type="entry name" value="Leucine-rich Repeat Variant"/>
    <property type="match status" value="3"/>
</dbReference>
<dbReference type="PANTHER" id="PTHR21567">
    <property type="entry name" value="CLASP"/>
    <property type="match status" value="1"/>
</dbReference>
<dbReference type="AlphaFoldDB" id="A0A1W0A5S5"/>
<dbReference type="GO" id="GO:0005819">
    <property type="term" value="C:spindle"/>
    <property type="evidence" value="ECO:0007669"/>
    <property type="project" value="UniProtKB-ARBA"/>
</dbReference>
<dbReference type="SUPFAM" id="SSF48371">
    <property type="entry name" value="ARM repeat"/>
    <property type="match status" value="1"/>
</dbReference>
<proteinExistence type="predicted"/>
<reference evidence="3 4" key="1">
    <citation type="journal article" date="2014" name="Genome Biol. Evol.">
        <title>The secreted proteins of Achlya hypogyna and Thraustotheca clavata identify the ancestral oomycete secretome and reveal gene acquisitions by horizontal gene transfer.</title>
        <authorList>
            <person name="Misner I."/>
            <person name="Blouin N."/>
            <person name="Leonard G."/>
            <person name="Richards T.A."/>
            <person name="Lane C.E."/>
        </authorList>
    </citation>
    <scope>NUCLEOTIDE SEQUENCE [LARGE SCALE GENOMIC DNA]</scope>
    <source>
        <strain evidence="3 4">ATCC 34112</strain>
    </source>
</reference>
<evidence type="ECO:0000259" key="2">
    <source>
        <dbReference type="SMART" id="SM01349"/>
    </source>
</evidence>
<comment type="caution">
    <text evidence="3">The sequence shown here is derived from an EMBL/GenBank/DDBJ whole genome shotgun (WGS) entry which is preliminary data.</text>
</comment>
<dbReference type="InterPro" id="IPR034085">
    <property type="entry name" value="TOG"/>
</dbReference>
<feature type="domain" description="TOG" evidence="2">
    <location>
        <begin position="343"/>
        <end position="579"/>
    </location>
</feature>
<dbReference type="GO" id="GO:0005881">
    <property type="term" value="C:cytoplasmic microtubule"/>
    <property type="evidence" value="ECO:0007669"/>
    <property type="project" value="TreeGrafter"/>
</dbReference>
<dbReference type="GO" id="GO:0000226">
    <property type="term" value="P:microtubule cytoskeleton organization"/>
    <property type="evidence" value="ECO:0007669"/>
    <property type="project" value="TreeGrafter"/>
</dbReference>
<dbReference type="InterPro" id="IPR011989">
    <property type="entry name" value="ARM-like"/>
</dbReference>
<gene>
    <name evidence="3" type="ORF">THRCLA_02257</name>
</gene>
<evidence type="ECO:0000313" key="4">
    <source>
        <dbReference type="Proteomes" id="UP000243217"/>
    </source>
</evidence>
<dbReference type="STRING" id="74557.A0A1W0A5S5"/>
<organism evidence="3 4">
    <name type="scientific">Thraustotheca clavata</name>
    <dbReference type="NCBI Taxonomy" id="74557"/>
    <lineage>
        <taxon>Eukaryota</taxon>
        <taxon>Sar</taxon>
        <taxon>Stramenopiles</taxon>
        <taxon>Oomycota</taxon>
        <taxon>Saprolegniomycetes</taxon>
        <taxon>Saprolegniales</taxon>
        <taxon>Achlyaceae</taxon>
        <taxon>Thraustotheca</taxon>
    </lineage>
</organism>
<accession>A0A1W0A5S5</accession>
<dbReference type="InterPro" id="IPR024395">
    <property type="entry name" value="CLASP_N_dom"/>
</dbReference>
<evidence type="ECO:0000313" key="3">
    <source>
        <dbReference type="EMBL" id="OQS05643.1"/>
    </source>
</evidence>
<dbReference type="GO" id="GO:0000278">
    <property type="term" value="P:mitotic cell cycle"/>
    <property type="evidence" value="ECO:0007669"/>
    <property type="project" value="UniProtKB-ARBA"/>
</dbReference>
<feature type="compositionally biased region" description="Basic and acidic residues" evidence="1">
    <location>
        <begin position="333"/>
        <end position="352"/>
    </location>
</feature>
<dbReference type="InterPro" id="IPR016024">
    <property type="entry name" value="ARM-type_fold"/>
</dbReference>
<feature type="region of interest" description="Disordered" evidence="1">
    <location>
        <begin position="225"/>
        <end position="352"/>
    </location>
</feature>
<keyword evidence="4" id="KW-1185">Reference proteome</keyword>
<name>A0A1W0A5S5_9STRA</name>
<feature type="compositionally biased region" description="Polar residues" evidence="1">
    <location>
        <begin position="592"/>
        <end position="605"/>
    </location>
</feature>
<dbReference type="Proteomes" id="UP000243217">
    <property type="component" value="Unassembled WGS sequence"/>
</dbReference>
<feature type="region of interest" description="Disordered" evidence="1">
    <location>
        <begin position="586"/>
        <end position="605"/>
    </location>
</feature>
<feature type="compositionally biased region" description="Polar residues" evidence="1">
    <location>
        <begin position="305"/>
        <end position="322"/>
    </location>
</feature>